<organism evidence="3 4">
    <name type="scientific">Nematostella vectensis</name>
    <name type="common">Starlet sea anemone</name>
    <dbReference type="NCBI Taxonomy" id="45351"/>
    <lineage>
        <taxon>Eukaryota</taxon>
        <taxon>Metazoa</taxon>
        <taxon>Cnidaria</taxon>
        <taxon>Anthozoa</taxon>
        <taxon>Hexacorallia</taxon>
        <taxon>Actiniaria</taxon>
        <taxon>Edwardsiidae</taxon>
        <taxon>Nematostella</taxon>
    </lineage>
</organism>
<dbReference type="Pfam" id="PF25570">
    <property type="entry name" value="TPR_DENND3"/>
    <property type="match status" value="1"/>
</dbReference>
<evidence type="ECO:0000259" key="2">
    <source>
        <dbReference type="PROSITE" id="PS50211"/>
    </source>
</evidence>
<dbReference type="Pfam" id="PF03455">
    <property type="entry name" value="dDENN"/>
    <property type="match status" value="1"/>
</dbReference>
<dbReference type="PANTHER" id="PTHR12296:SF21">
    <property type="entry name" value="DENN DOMAIN-CONTAINING PROTEIN 3"/>
    <property type="match status" value="1"/>
</dbReference>
<accession>A7RR92</accession>
<dbReference type="OMA" id="MALMQFV"/>
<evidence type="ECO:0000313" key="4">
    <source>
        <dbReference type="Proteomes" id="UP000001593"/>
    </source>
</evidence>
<dbReference type="InterPro" id="IPR005112">
    <property type="entry name" value="dDENN_dom"/>
</dbReference>
<dbReference type="InterPro" id="IPR043153">
    <property type="entry name" value="DENN_C"/>
</dbReference>
<proteinExistence type="predicted"/>
<dbReference type="InParanoid" id="A7RR92"/>
<feature type="domain" description="UDENN" evidence="2">
    <location>
        <begin position="69"/>
        <end position="527"/>
    </location>
</feature>
<dbReference type="Gene3D" id="3.40.50.11500">
    <property type="match status" value="1"/>
</dbReference>
<dbReference type="HOGENOM" id="CLU_318397_0_0_1"/>
<dbReference type="InterPro" id="IPR051696">
    <property type="entry name" value="DENN_Domain_GEFs"/>
</dbReference>
<dbReference type="InterPro" id="IPR037516">
    <property type="entry name" value="Tripartite_DENN"/>
</dbReference>
<protein>
    <recommendedName>
        <fullName evidence="2">UDENN domain-containing protein</fullName>
    </recommendedName>
</protein>
<dbReference type="GO" id="GO:0005085">
    <property type="term" value="F:guanyl-nucleotide exchange factor activity"/>
    <property type="evidence" value="ECO:0007669"/>
    <property type="project" value="UniProtKB-ARBA"/>
</dbReference>
<reference evidence="3 4" key="1">
    <citation type="journal article" date="2007" name="Science">
        <title>Sea anemone genome reveals ancestral eumetazoan gene repertoire and genomic organization.</title>
        <authorList>
            <person name="Putnam N.H."/>
            <person name="Srivastava M."/>
            <person name="Hellsten U."/>
            <person name="Dirks B."/>
            <person name="Chapman J."/>
            <person name="Salamov A."/>
            <person name="Terry A."/>
            <person name="Shapiro H."/>
            <person name="Lindquist E."/>
            <person name="Kapitonov V.V."/>
            <person name="Jurka J."/>
            <person name="Genikhovich G."/>
            <person name="Grigoriev I.V."/>
            <person name="Lucas S.M."/>
            <person name="Steele R.E."/>
            <person name="Finnerty J.R."/>
            <person name="Technau U."/>
            <person name="Martindale M.Q."/>
            <person name="Rokhsar D.S."/>
        </authorList>
    </citation>
    <scope>NUCLEOTIDE SEQUENCE [LARGE SCALE GENOMIC DNA]</scope>
    <source>
        <strain evidence="4">CH2 X CH6</strain>
    </source>
</reference>
<dbReference type="PROSITE" id="PS50211">
    <property type="entry name" value="DENN"/>
    <property type="match status" value="1"/>
</dbReference>
<dbReference type="Proteomes" id="UP000001593">
    <property type="component" value="Unassembled WGS sequence"/>
</dbReference>
<dbReference type="AlphaFoldDB" id="A7RR92"/>
<dbReference type="SMART" id="SM00801">
    <property type="entry name" value="dDENN"/>
    <property type="match status" value="1"/>
</dbReference>
<evidence type="ECO:0000256" key="1">
    <source>
        <dbReference type="SAM" id="MobiDB-lite"/>
    </source>
</evidence>
<dbReference type="eggNOG" id="KOG2127">
    <property type="taxonomic scope" value="Eukaryota"/>
</dbReference>
<evidence type="ECO:0000313" key="3">
    <source>
        <dbReference type="EMBL" id="EDO46070.1"/>
    </source>
</evidence>
<dbReference type="GO" id="GO:0032483">
    <property type="term" value="P:regulation of Rab protein signal transduction"/>
    <property type="evidence" value="ECO:0000318"/>
    <property type="project" value="GO_Central"/>
</dbReference>
<dbReference type="Gene3D" id="3.30.450.200">
    <property type="match status" value="1"/>
</dbReference>
<feature type="region of interest" description="Disordered" evidence="1">
    <location>
        <begin position="536"/>
        <end position="559"/>
    </location>
</feature>
<gene>
    <name evidence="3" type="ORF">NEMVEDRAFT_v1g200924</name>
</gene>
<dbReference type="FunCoup" id="A7RR92">
    <property type="interactions" value="9"/>
</dbReference>
<dbReference type="GO" id="GO:0031410">
    <property type="term" value="C:cytoplasmic vesicle"/>
    <property type="evidence" value="ECO:0000318"/>
    <property type="project" value="GO_Central"/>
</dbReference>
<dbReference type="InterPro" id="IPR005113">
    <property type="entry name" value="uDENN_dom"/>
</dbReference>
<sequence>MALMQFVSHLSMIPAPPAGSLALAKRPQFQNSSHNSSALFNTNFTPEVIAALSGQVASFPHCDTDVDGEPFYQSSKVMGRTPVKSMVRKSRRSSITPNTGMTDLPVSTEVINSLPPLCLPGFFSSWELRNGGFVNQTKQEDSVHFLVLTDIEGNRTYCCCLTVHRLFGAKENESIPGYDLVHINDSNDRALLSSDYSLCYVPLSFCCISKYPYFRILKDTLSSLLPDLHRDPSSVRMALMQFVSHLSMIPAPPAGSLALEFCLNSVSHVIKPSEDPEYIYIHSATDVELDLCPRVAEEYEFKHQALRTWIFKISFIRIRKLAMLTKIKIKCPNLLDLVEAPGAYIMGCHIRHKTQIETAMNNDEMADIIIADIDEGLVNMGRDVKVHRIPAYIGEFFKFRQVVAIKMPLALTVYLLQSSTMMKKAPIHFDLLLSNRPAFESLSEVKKERERFNRDFHQLVLAATMEMMARILGDMSSYTVQEELYFDLDAFIESKPSEDQPFYRELCKTHAFSSFLDSRLLHPEKRDYFAAVSEKLKPQPRPGPLRKRSSSSSRSPVLSVTDGIAVQSSSTESVQPTLILPPFTATGLHTGSFYDDCLAVLSGKIKEPELKSSSLLASYLYLRGMFNVARGNKIEALEDFFAVSRWNVQLFPHERKVVTSAVPTSPLGETEFLKRISMLQTTSADSGKKLFEALTLNKPNSVVDPDVFACFYEALSEADREAQAIPWWGITPEEGEFVVIASQVIRTDRAMGRLILTSNRKCPLPDVNRKVFSRLPILDFDTLSISFIDKKVPQVIACLKENRPFWFACLKEMVAGVTISEESKDLQGIKQAAQNVMVADALRRSGHSEVGFGHVLYLSKIPITKKLSKETKRGHVTLLHNADWCFISITLYWSFLRTRRIGSSRYANSVLGRI</sequence>
<dbReference type="Pfam" id="PF03456">
    <property type="entry name" value="uDENN"/>
    <property type="match status" value="1"/>
</dbReference>
<dbReference type="PANTHER" id="PTHR12296">
    <property type="entry name" value="DENN DOMAIN-CONTAINING PROTEIN 4"/>
    <property type="match status" value="1"/>
</dbReference>
<dbReference type="PhylomeDB" id="A7RR92"/>
<name>A7RR92_NEMVE</name>
<feature type="compositionally biased region" description="Low complexity" evidence="1">
    <location>
        <begin position="550"/>
        <end position="559"/>
    </location>
</feature>
<keyword evidence="4" id="KW-1185">Reference proteome</keyword>
<dbReference type="InterPro" id="IPR057977">
    <property type="entry name" value="TPR_DENND3"/>
</dbReference>
<dbReference type="EMBL" id="DS469530">
    <property type="protein sequence ID" value="EDO46070.1"/>
    <property type="molecule type" value="Genomic_DNA"/>
</dbReference>